<dbReference type="AlphaFoldDB" id="A0A0S4KHJ7"/>
<dbReference type="EMBL" id="CYKH01001850">
    <property type="protein sequence ID" value="CUI15164.1"/>
    <property type="molecule type" value="Genomic_DNA"/>
</dbReference>
<keyword evidence="9" id="KW-1185">Reference proteome</keyword>
<evidence type="ECO:0000256" key="6">
    <source>
        <dbReference type="ARBA" id="ARBA00023002"/>
    </source>
</evidence>
<dbReference type="InterPro" id="IPR029039">
    <property type="entry name" value="Flavoprotein-like_sf"/>
</dbReference>
<evidence type="ECO:0000256" key="5">
    <source>
        <dbReference type="ARBA" id="ARBA00022857"/>
    </source>
</evidence>
<dbReference type="InterPro" id="IPR008254">
    <property type="entry name" value="Flavodoxin/NO_synth"/>
</dbReference>
<dbReference type="InterPro" id="IPR003097">
    <property type="entry name" value="CysJ-like_FAD-binding"/>
</dbReference>
<reference evidence="9" key="1">
    <citation type="submission" date="2015-09" db="EMBL/GenBank/DDBJ databases">
        <authorList>
            <consortium name="Pathogen Informatics"/>
        </authorList>
    </citation>
    <scope>NUCLEOTIDE SEQUENCE [LARGE SCALE GENOMIC DNA]</scope>
    <source>
        <strain evidence="9">Lake Konstanz</strain>
    </source>
</reference>
<evidence type="ECO:0000256" key="4">
    <source>
        <dbReference type="ARBA" id="ARBA00022827"/>
    </source>
</evidence>
<dbReference type="Gene3D" id="3.40.50.360">
    <property type="match status" value="1"/>
</dbReference>
<accession>A0A0S4KHJ7</accession>
<dbReference type="PROSITE" id="PS50902">
    <property type="entry name" value="FLAVODOXIN_LIKE"/>
    <property type="match status" value="1"/>
</dbReference>
<dbReference type="Pfam" id="PF00258">
    <property type="entry name" value="Flavodoxin_1"/>
    <property type="match status" value="1"/>
</dbReference>
<dbReference type="GO" id="GO:0010181">
    <property type="term" value="F:FMN binding"/>
    <property type="evidence" value="ECO:0007669"/>
    <property type="project" value="InterPro"/>
</dbReference>
<keyword evidence="3" id="KW-0285">Flavoprotein</keyword>
<name>A0A0S4KHJ7_BODSA</name>
<evidence type="ECO:0000256" key="3">
    <source>
        <dbReference type="ARBA" id="ARBA00022630"/>
    </source>
</evidence>
<organism evidence="8 9">
    <name type="scientific">Bodo saltans</name>
    <name type="common">Flagellated protozoan</name>
    <dbReference type="NCBI Taxonomy" id="75058"/>
    <lineage>
        <taxon>Eukaryota</taxon>
        <taxon>Discoba</taxon>
        <taxon>Euglenozoa</taxon>
        <taxon>Kinetoplastea</taxon>
        <taxon>Metakinetoplastina</taxon>
        <taxon>Eubodonida</taxon>
        <taxon>Bodonidae</taxon>
        <taxon>Bodo</taxon>
    </lineage>
</organism>
<comment type="cofactor">
    <cofactor evidence="1">
        <name>FMN</name>
        <dbReference type="ChEBI" id="CHEBI:58210"/>
    </cofactor>
</comment>
<dbReference type="Pfam" id="PF00667">
    <property type="entry name" value="FAD_binding_1"/>
    <property type="match status" value="1"/>
</dbReference>
<evidence type="ECO:0000256" key="2">
    <source>
        <dbReference type="ARBA" id="ARBA00001974"/>
    </source>
</evidence>
<dbReference type="PANTHER" id="PTHR19384:SF17">
    <property type="entry name" value="NADPH--CYTOCHROME P450 REDUCTASE"/>
    <property type="match status" value="1"/>
</dbReference>
<keyword evidence="6" id="KW-0560">Oxidoreductase</keyword>
<evidence type="ECO:0000313" key="8">
    <source>
        <dbReference type="EMBL" id="CUI15164.1"/>
    </source>
</evidence>
<dbReference type="SUPFAM" id="SSF52218">
    <property type="entry name" value="Flavoproteins"/>
    <property type="match status" value="1"/>
</dbReference>
<gene>
    <name evidence="8" type="ORF">BSAL_27790</name>
</gene>
<proteinExistence type="predicted"/>
<dbReference type="InterPro" id="IPR017938">
    <property type="entry name" value="Riboflavin_synthase-like_b-brl"/>
</dbReference>
<dbReference type="OrthoDB" id="1688044at2759"/>
<dbReference type="Proteomes" id="UP000051952">
    <property type="component" value="Unassembled WGS sequence"/>
</dbReference>
<comment type="cofactor">
    <cofactor evidence="2">
        <name>FAD</name>
        <dbReference type="ChEBI" id="CHEBI:57692"/>
    </cofactor>
</comment>
<evidence type="ECO:0000259" key="7">
    <source>
        <dbReference type="PROSITE" id="PS50902"/>
    </source>
</evidence>
<dbReference type="GO" id="GO:0003958">
    <property type="term" value="F:NADPH-hemoprotein reductase activity"/>
    <property type="evidence" value="ECO:0007669"/>
    <property type="project" value="TreeGrafter"/>
</dbReference>
<dbReference type="SUPFAM" id="SSF63380">
    <property type="entry name" value="Riboflavin synthase domain-like"/>
    <property type="match status" value="1"/>
</dbReference>
<dbReference type="PANTHER" id="PTHR19384">
    <property type="entry name" value="NITRIC OXIDE SYNTHASE-RELATED"/>
    <property type="match status" value="1"/>
</dbReference>
<keyword evidence="4" id="KW-0274">FAD</keyword>
<sequence length="399" mass="43182">MQFSNRLICMGSVVAVCSVIAAWKLLTKSCVTRTTLQRDIKVPTETPPSLLRVLQGAKIVVFYASCGGTATTLANLLVETLGDREVSSVLLVSPESVVDLDSFSSMMGSCNLCLGIIATTGDGSIPQNFQRIFSFLRCASASGASHFSILALGDSKYQYYCKAGEDVAVTLSQRGFCPCISDSGVTRSDAAQDPTHSRAYGLWVESILLTIPLHTDMVVGPLRTSPPIQRRFQVQSLVGDHGVDIGATIPFVLSPTMAEPTPTRPGRFSVKQLIHCLQADSEHQIAQITVGVNDYPKLTYEAGDHIAILSPNPTSVVDELLAFLDEGALTADTCVRIHHNTTSAARATPASSFPRPVVSWRFVLTWYLDISRVPAMQSVQHIIRCCDATTEEKVTMLEK</sequence>
<dbReference type="VEuPathDB" id="TriTrypDB:BSAL_27790"/>
<evidence type="ECO:0000256" key="1">
    <source>
        <dbReference type="ARBA" id="ARBA00001917"/>
    </source>
</evidence>
<dbReference type="GO" id="GO:0050660">
    <property type="term" value="F:flavin adenine dinucleotide binding"/>
    <property type="evidence" value="ECO:0007669"/>
    <property type="project" value="TreeGrafter"/>
</dbReference>
<feature type="domain" description="Flavodoxin-like" evidence="7">
    <location>
        <begin position="59"/>
        <end position="208"/>
    </location>
</feature>
<dbReference type="InterPro" id="IPR023173">
    <property type="entry name" value="NADPH_Cyt_P450_Rdtase_alpha"/>
</dbReference>
<evidence type="ECO:0000313" key="9">
    <source>
        <dbReference type="Proteomes" id="UP000051952"/>
    </source>
</evidence>
<dbReference type="Gene3D" id="1.20.990.10">
    <property type="entry name" value="NADPH-cytochrome p450 Reductase, Chain A, domain 3"/>
    <property type="match status" value="1"/>
</dbReference>
<keyword evidence="5" id="KW-0521">NADP</keyword>
<dbReference type="GO" id="GO:0005829">
    <property type="term" value="C:cytosol"/>
    <property type="evidence" value="ECO:0007669"/>
    <property type="project" value="TreeGrafter"/>
</dbReference>
<protein>
    <submittedName>
        <fullName evidence="8">FAD-binding protein, putative</fullName>
    </submittedName>
</protein>